<dbReference type="GO" id="GO:0009910">
    <property type="term" value="P:negative regulation of flower development"/>
    <property type="evidence" value="ECO:0007669"/>
    <property type="project" value="InterPro"/>
</dbReference>
<comment type="caution">
    <text evidence="2">The sequence shown here is derived from an EMBL/GenBank/DDBJ whole genome shotgun (WGS) entry which is preliminary data.</text>
</comment>
<dbReference type="EMBL" id="SDMP01000010">
    <property type="protein sequence ID" value="RYR33546.1"/>
    <property type="molecule type" value="Genomic_DNA"/>
</dbReference>
<accession>A0A445B4K1</accession>
<dbReference type="InterPro" id="IPR034583">
    <property type="entry name" value="EMF1"/>
</dbReference>
<dbReference type="GO" id="GO:0048367">
    <property type="term" value="P:shoot system development"/>
    <property type="evidence" value="ECO:0007669"/>
    <property type="project" value="InterPro"/>
</dbReference>
<dbReference type="GO" id="GO:0045892">
    <property type="term" value="P:negative regulation of DNA-templated transcription"/>
    <property type="evidence" value="ECO:0007669"/>
    <property type="project" value="InterPro"/>
</dbReference>
<dbReference type="Proteomes" id="UP000289738">
    <property type="component" value="Chromosome A10"/>
</dbReference>
<dbReference type="AlphaFoldDB" id="A0A445B4K1"/>
<keyword evidence="3" id="KW-1185">Reference proteome</keyword>
<dbReference type="PANTHER" id="PTHR35504">
    <property type="entry name" value="PROTEIN EMBRYONIC FLOWER 1"/>
    <property type="match status" value="1"/>
</dbReference>
<reference evidence="2 3" key="1">
    <citation type="submission" date="2019-01" db="EMBL/GenBank/DDBJ databases">
        <title>Sequencing of cultivated peanut Arachis hypogaea provides insights into genome evolution and oil improvement.</title>
        <authorList>
            <person name="Chen X."/>
        </authorList>
    </citation>
    <scope>NUCLEOTIDE SEQUENCE [LARGE SCALE GENOMIC DNA]</scope>
    <source>
        <strain evidence="3">cv. Fuhuasheng</strain>
        <tissue evidence="2">Leaves</tissue>
    </source>
</reference>
<organism evidence="2 3">
    <name type="scientific">Arachis hypogaea</name>
    <name type="common">Peanut</name>
    <dbReference type="NCBI Taxonomy" id="3818"/>
    <lineage>
        <taxon>Eukaryota</taxon>
        <taxon>Viridiplantae</taxon>
        <taxon>Streptophyta</taxon>
        <taxon>Embryophyta</taxon>
        <taxon>Tracheophyta</taxon>
        <taxon>Spermatophyta</taxon>
        <taxon>Magnoliopsida</taxon>
        <taxon>eudicotyledons</taxon>
        <taxon>Gunneridae</taxon>
        <taxon>Pentapetalae</taxon>
        <taxon>rosids</taxon>
        <taxon>fabids</taxon>
        <taxon>Fabales</taxon>
        <taxon>Fabaceae</taxon>
        <taxon>Papilionoideae</taxon>
        <taxon>50 kb inversion clade</taxon>
        <taxon>dalbergioids sensu lato</taxon>
        <taxon>Dalbergieae</taxon>
        <taxon>Pterocarpus clade</taxon>
        <taxon>Arachis</taxon>
    </lineage>
</organism>
<feature type="region of interest" description="Disordered" evidence="1">
    <location>
        <begin position="68"/>
        <end position="91"/>
    </location>
</feature>
<dbReference type="PANTHER" id="PTHR35504:SF1">
    <property type="entry name" value="PROTEIN EMBRYONIC FLOWER 1"/>
    <property type="match status" value="1"/>
</dbReference>
<feature type="compositionally biased region" description="Basic and acidic residues" evidence="1">
    <location>
        <begin position="73"/>
        <end position="90"/>
    </location>
</feature>
<sequence length="169" mass="18503">MDHHQNLRGSLDFYSNETIPAMHLLSLMDVGVTYTINVSGINGEMLKRSPCPVDCNKEHQWRISQEGNNVSHYENEVHGEGGEGRREGRSKNRHAVQRCDLNLAVKAVGVEVAVIVVDCGGEVLLLMVMVTTNVAQAGRGGCGWRARSVQSELGTSKAHSTQKRQSSGY</sequence>
<proteinExistence type="predicted"/>
<evidence type="ECO:0000256" key="1">
    <source>
        <dbReference type="SAM" id="MobiDB-lite"/>
    </source>
</evidence>
<protein>
    <submittedName>
        <fullName evidence="2">Uncharacterized protein</fullName>
    </submittedName>
</protein>
<gene>
    <name evidence="2" type="ORF">Ahy_A10g048156</name>
</gene>
<evidence type="ECO:0000313" key="3">
    <source>
        <dbReference type="Proteomes" id="UP000289738"/>
    </source>
</evidence>
<name>A0A445B4K1_ARAHY</name>
<evidence type="ECO:0000313" key="2">
    <source>
        <dbReference type="EMBL" id="RYR33546.1"/>
    </source>
</evidence>